<organism evidence="2 3">
    <name type="scientific">Caenorhabditis briggsae</name>
    <dbReference type="NCBI Taxonomy" id="6238"/>
    <lineage>
        <taxon>Eukaryota</taxon>
        <taxon>Metazoa</taxon>
        <taxon>Ecdysozoa</taxon>
        <taxon>Nematoda</taxon>
        <taxon>Chromadorea</taxon>
        <taxon>Rhabditida</taxon>
        <taxon>Rhabditina</taxon>
        <taxon>Rhabditomorpha</taxon>
        <taxon>Rhabditoidea</taxon>
        <taxon>Rhabditidae</taxon>
        <taxon>Peloderinae</taxon>
        <taxon>Caenorhabditis</taxon>
    </lineage>
</organism>
<dbReference type="HOGENOM" id="CLU_1171526_0_0_1"/>
<evidence type="ECO:0000313" key="4">
    <source>
        <dbReference type="WormBase" id="CBG02832"/>
    </source>
</evidence>
<dbReference type="FunCoup" id="A8WTF1">
    <property type="interactions" value="1366"/>
</dbReference>
<reference evidence="2 3" key="1">
    <citation type="journal article" date="2003" name="PLoS Biol.">
        <title>The genome sequence of Caenorhabditis briggsae: a platform for comparative genomics.</title>
        <authorList>
            <person name="Stein L.D."/>
            <person name="Bao Z."/>
            <person name="Blasiar D."/>
            <person name="Blumenthal T."/>
            <person name="Brent M.R."/>
            <person name="Chen N."/>
            <person name="Chinwalla A."/>
            <person name="Clarke L."/>
            <person name="Clee C."/>
            <person name="Coghlan A."/>
            <person name="Coulson A."/>
            <person name="D'Eustachio P."/>
            <person name="Fitch D.H."/>
            <person name="Fulton L.A."/>
            <person name="Fulton R.E."/>
            <person name="Griffiths-Jones S."/>
            <person name="Harris T.W."/>
            <person name="Hillier L.W."/>
            <person name="Kamath R."/>
            <person name="Kuwabara P.E."/>
            <person name="Mardis E.R."/>
            <person name="Marra M.A."/>
            <person name="Miner T.L."/>
            <person name="Minx P."/>
            <person name="Mullikin J.C."/>
            <person name="Plumb R.W."/>
            <person name="Rogers J."/>
            <person name="Schein J.E."/>
            <person name="Sohrmann M."/>
            <person name="Spieth J."/>
            <person name="Stajich J.E."/>
            <person name="Wei C."/>
            <person name="Willey D."/>
            <person name="Wilson R.K."/>
            <person name="Durbin R."/>
            <person name="Waterston R.H."/>
        </authorList>
    </citation>
    <scope>NUCLEOTIDE SEQUENCE [LARGE SCALE GENOMIC DNA]</scope>
    <source>
        <strain evidence="2 3">AF16</strain>
    </source>
</reference>
<evidence type="ECO:0000313" key="3">
    <source>
        <dbReference type="Proteomes" id="UP000008549"/>
    </source>
</evidence>
<proteinExistence type="predicted"/>
<evidence type="ECO:0000256" key="1">
    <source>
        <dbReference type="SAM" id="Phobius"/>
    </source>
</evidence>
<protein>
    <submittedName>
        <fullName evidence="2">Protein CBG02832</fullName>
    </submittedName>
</protein>
<keyword evidence="1" id="KW-0812">Transmembrane</keyword>
<dbReference type="STRING" id="6238.A8WTF1"/>
<dbReference type="InParanoid" id="A8WTF1"/>
<evidence type="ECO:0000313" key="2">
    <source>
        <dbReference type="EMBL" id="CAP23762.2"/>
    </source>
</evidence>
<dbReference type="PANTHER" id="PTHR35178:SF1">
    <property type="entry name" value="CUB DOMAIN-CONTAINING PROTEIN-RELATED"/>
    <property type="match status" value="1"/>
</dbReference>
<name>A8WTF1_CAEBR</name>
<dbReference type="Proteomes" id="UP000008549">
    <property type="component" value="Unassembled WGS sequence"/>
</dbReference>
<keyword evidence="1" id="KW-1133">Transmembrane helix</keyword>
<dbReference type="GeneID" id="8572578"/>
<dbReference type="eggNOG" id="ENOG502RA6P">
    <property type="taxonomic scope" value="Eukaryota"/>
</dbReference>
<dbReference type="KEGG" id="cbr:CBG_02832"/>
<feature type="transmembrane region" description="Helical" evidence="1">
    <location>
        <begin position="177"/>
        <end position="200"/>
    </location>
</feature>
<keyword evidence="3" id="KW-1185">Reference proteome</keyword>
<dbReference type="WormBase" id="CBG02832">
    <property type="protein sequence ID" value="CBP06353"/>
    <property type="gene ID" value="WBGene00025807"/>
</dbReference>
<dbReference type="PANTHER" id="PTHR35178">
    <property type="entry name" value="FOLATE RECEPTOR HOMOLOG-RELATED"/>
    <property type="match status" value="1"/>
</dbReference>
<sequence>MISKFQNLGSSLPFLQIRNDLDQALHFLSPRLPRCSLREKMCPLSQRSLMQDSEAGQSMGWVEEWKITDCARGVIRFIPCKSACINVRLFKIGAAENTLEGVMHDCADDMIHSSPDLPQDIDFKEYSENAEFSNRRRNFNITYSFTMANVDNKELIQNEYSSFIMPSYKSEYTWNSIIIQIAFPVIVVSLFVALCCCAMYKECGMCRKSRKPFDPDTGDDLPVEDLEMAPVVRSELE</sequence>
<gene>
    <name evidence="2 4" type="ORF">CBG02832</name>
    <name evidence="2" type="ORF">CBG_02832</name>
</gene>
<dbReference type="EMBL" id="HE601438">
    <property type="protein sequence ID" value="CAP23762.2"/>
    <property type="molecule type" value="Genomic_DNA"/>
</dbReference>
<reference evidence="2 3" key="2">
    <citation type="journal article" date="2011" name="PLoS Genet.">
        <title>Caenorhabditis briggsae recombinant inbred line genotypes reveal inter-strain incompatibility and the evolution of recombination.</title>
        <authorList>
            <person name="Ross J.A."/>
            <person name="Koboldt D.C."/>
            <person name="Staisch J.E."/>
            <person name="Chamberlin H.M."/>
            <person name="Gupta B.P."/>
            <person name="Miller R.D."/>
            <person name="Baird S.E."/>
            <person name="Haag E.S."/>
        </authorList>
    </citation>
    <scope>NUCLEOTIDE SEQUENCE [LARGE SCALE GENOMIC DNA]</scope>
    <source>
        <strain evidence="2 3">AF16</strain>
    </source>
</reference>
<keyword evidence="1" id="KW-0472">Membrane</keyword>
<dbReference type="CTD" id="8572578"/>
<accession>A8WTF1</accession>
<dbReference type="RefSeq" id="XP_045092196.1">
    <property type="nucleotide sequence ID" value="XM_045242398.1"/>
</dbReference>
<dbReference type="AlphaFoldDB" id="A8WTF1"/>